<dbReference type="InterPro" id="IPR013154">
    <property type="entry name" value="ADH-like_N"/>
</dbReference>
<dbReference type="PANTHER" id="PTHR43401">
    <property type="entry name" value="L-THREONINE 3-DEHYDROGENASE"/>
    <property type="match status" value="1"/>
</dbReference>
<dbReference type="Pfam" id="PF00107">
    <property type="entry name" value="ADH_zinc_N"/>
    <property type="match status" value="1"/>
</dbReference>
<evidence type="ECO:0000256" key="2">
    <source>
        <dbReference type="ARBA" id="ARBA00022833"/>
    </source>
</evidence>
<gene>
    <name evidence="5" type="ORF">VF724_11345</name>
</gene>
<evidence type="ECO:0000313" key="6">
    <source>
        <dbReference type="Proteomes" id="UP001310386"/>
    </source>
</evidence>
<dbReference type="InterPro" id="IPR011032">
    <property type="entry name" value="GroES-like_sf"/>
</dbReference>
<name>A0ABU5ZKA5_9BACL</name>
<keyword evidence="2" id="KW-0862">Zinc</keyword>
<protein>
    <submittedName>
        <fullName evidence="5">Alcohol dehydrogenase catalytic domain-containing protein</fullName>
    </submittedName>
</protein>
<keyword evidence="1" id="KW-0479">Metal-binding</keyword>
<dbReference type="SUPFAM" id="SSF50129">
    <property type="entry name" value="GroES-like"/>
    <property type="match status" value="1"/>
</dbReference>
<dbReference type="Proteomes" id="UP001310386">
    <property type="component" value="Unassembled WGS sequence"/>
</dbReference>
<dbReference type="Pfam" id="PF08240">
    <property type="entry name" value="ADH_N"/>
    <property type="match status" value="1"/>
</dbReference>
<reference evidence="5" key="1">
    <citation type="submission" date="2023-12" db="EMBL/GenBank/DDBJ databases">
        <title>Fervidustalea candida gen. nov., sp. nov., a novel member of the family Paenibacillaceae isolated from a geothermal area.</title>
        <authorList>
            <person name="Li W.-J."/>
            <person name="Jiao J.-Y."/>
            <person name="Chen Y."/>
        </authorList>
    </citation>
    <scope>NUCLEOTIDE SEQUENCE</scope>
    <source>
        <strain evidence="5">SYSU GA230002</strain>
    </source>
</reference>
<dbReference type="Gene3D" id="3.40.50.720">
    <property type="entry name" value="NAD(P)-binding Rossmann-like Domain"/>
    <property type="match status" value="1"/>
</dbReference>
<sequence length="340" mass="36508">MKAVIVESAYTVVVKNVSKPVIGEHEVLIKVKTAGICGSDIHTYKGIHPFRKPPVVIGHEVSGEVVEVGSRTSKVKVGDHVTVEPQYGCGKCEPCFTGRIHYCANRSAPGIGNWYGTMAEYFAAPEECVFVVPKTMDYQLSVLAEPLAVGVHAVRKADLRVGERVAILGAGPIGLLTLSAAKAAGATVLMATDVLDYALEHAVKLGATHTLNIRGRDNWAIDAKKIAGGEFDKVFVAAGAPGIINQALSLLRKGGRAVAVAMFHGEQPLDVIQLQGMEKELIGSFTYMREDTRTAIDLLLAGSIPFESIVSHVLPYSEADKGFRLVDKKEDQSMKVLITF</sequence>
<dbReference type="InterPro" id="IPR013149">
    <property type="entry name" value="ADH-like_C"/>
</dbReference>
<dbReference type="SUPFAM" id="SSF51735">
    <property type="entry name" value="NAD(P)-binding Rossmann-fold domains"/>
    <property type="match status" value="1"/>
</dbReference>
<feature type="domain" description="Enoyl reductase (ER)" evidence="4">
    <location>
        <begin position="7"/>
        <end position="338"/>
    </location>
</feature>
<dbReference type="Gene3D" id="3.90.180.10">
    <property type="entry name" value="Medium-chain alcohol dehydrogenases, catalytic domain"/>
    <property type="match status" value="1"/>
</dbReference>
<dbReference type="SMART" id="SM00829">
    <property type="entry name" value="PKS_ER"/>
    <property type="match status" value="1"/>
</dbReference>
<dbReference type="InterPro" id="IPR020843">
    <property type="entry name" value="ER"/>
</dbReference>
<evidence type="ECO:0000256" key="3">
    <source>
        <dbReference type="ARBA" id="ARBA00023002"/>
    </source>
</evidence>
<evidence type="ECO:0000313" key="5">
    <source>
        <dbReference type="EMBL" id="MEB3102257.1"/>
    </source>
</evidence>
<keyword evidence="3" id="KW-0560">Oxidoreductase</keyword>
<dbReference type="InterPro" id="IPR050129">
    <property type="entry name" value="Zn_alcohol_dh"/>
</dbReference>
<comment type="caution">
    <text evidence="5">The sequence shown here is derived from an EMBL/GenBank/DDBJ whole genome shotgun (WGS) entry which is preliminary data.</text>
</comment>
<dbReference type="InterPro" id="IPR036291">
    <property type="entry name" value="NAD(P)-bd_dom_sf"/>
</dbReference>
<proteinExistence type="predicted"/>
<dbReference type="EMBL" id="JAYJLD010000015">
    <property type="protein sequence ID" value="MEB3102257.1"/>
    <property type="molecule type" value="Genomic_DNA"/>
</dbReference>
<dbReference type="RefSeq" id="WP_371754379.1">
    <property type="nucleotide sequence ID" value="NZ_JAYJLD010000015.1"/>
</dbReference>
<dbReference type="PANTHER" id="PTHR43401:SF2">
    <property type="entry name" value="L-THREONINE 3-DEHYDROGENASE"/>
    <property type="match status" value="1"/>
</dbReference>
<evidence type="ECO:0000256" key="1">
    <source>
        <dbReference type="ARBA" id="ARBA00022723"/>
    </source>
</evidence>
<accession>A0ABU5ZKA5</accession>
<organism evidence="5 6">
    <name type="scientific">Ferviditalea candida</name>
    <dbReference type="NCBI Taxonomy" id="3108399"/>
    <lineage>
        <taxon>Bacteria</taxon>
        <taxon>Bacillati</taxon>
        <taxon>Bacillota</taxon>
        <taxon>Bacilli</taxon>
        <taxon>Bacillales</taxon>
        <taxon>Paenibacillaceae</taxon>
        <taxon>Ferviditalea</taxon>
    </lineage>
</organism>
<keyword evidence="6" id="KW-1185">Reference proteome</keyword>
<evidence type="ECO:0000259" key="4">
    <source>
        <dbReference type="SMART" id="SM00829"/>
    </source>
</evidence>